<name>A0AAN7B3H8_9PEZI</name>
<evidence type="ECO:0000313" key="2">
    <source>
        <dbReference type="EMBL" id="KAK4208597.1"/>
    </source>
</evidence>
<reference evidence="2" key="1">
    <citation type="journal article" date="2023" name="Mol. Phylogenet. Evol.">
        <title>Genome-scale phylogeny and comparative genomics of the fungal order Sordariales.</title>
        <authorList>
            <person name="Hensen N."/>
            <person name="Bonometti L."/>
            <person name="Westerberg I."/>
            <person name="Brannstrom I.O."/>
            <person name="Guillou S."/>
            <person name="Cros-Aarteil S."/>
            <person name="Calhoun S."/>
            <person name="Haridas S."/>
            <person name="Kuo A."/>
            <person name="Mondo S."/>
            <person name="Pangilinan J."/>
            <person name="Riley R."/>
            <person name="LaButti K."/>
            <person name="Andreopoulos B."/>
            <person name="Lipzen A."/>
            <person name="Chen C."/>
            <person name="Yan M."/>
            <person name="Daum C."/>
            <person name="Ng V."/>
            <person name="Clum A."/>
            <person name="Steindorff A."/>
            <person name="Ohm R.A."/>
            <person name="Martin F."/>
            <person name="Silar P."/>
            <person name="Natvig D.O."/>
            <person name="Lalanne C."/>
            <person name="Gautier V."/>
            <person name="Ament-Velasquez S.L."/>
            <person name="Kruys A."/>
            <person name="Hutchinson M.I."/>
            <person name="Powell A.J."/>
            <person name="Barry K."/>
            <person name="Miller A.N."/>
            <person name="Grigoriev I.V."/>
            <person name="Debuchy R."/>
            <person name="Gladieux P."/>
            <person name="Hiltunen Thoren M."/>
            <person name="Johannesson H."/>
        </authorList>
    </citation>
    <scope>NUCLEOTIDE SEQUENCE</scope>
    <source>
        <strain evidence="2">PSN293</strain>
    </source>
</reference>
<evidence type="ECO:0000313" key="3">
    <source>
        <dbReference type="Proteomes" id="UP001301769"/>
    </source>
</evidence>
<dbReference type="Proteomes" id="UP001301769">
    <property type="component" value="Unassembled WGS sequence"/>
</dbReference>
<evidence type="ECO:0000256" key="1">
    <source>
        <dbReference type="SAM" id="SignalP"/>
    </source>
</evidence>
<proteinExistence type="predicted"/>
<accession>A0AAN7B3H8</accession>
<protein>
    <submittedName>
        <fullName evidence="2">Uncharacterized protein</fullName>
    </submittedName>
</protein>
<feature type="signal peptide" evidence="1">
    <location>
        <begin position="1"/>
        <end position="20"/>
    </location>
</feature>
<dbReference type="EMBL" id="MU858237">
    <property type="protein sequence ID" value="KAK4208597.1"/>
    <property type="molecule type" value="Genomic_DNA"/>
</dbReference>
<dbReference type="AlphaFoldDB" id="A0AAN7B3H8"/>
<keyword evidence="1" id="KW-0732">Signal</keyword>
<gene>
    <name evidence="2" type="ORF">QBC37DRAFT_405153</name>
</gene>
<feature type="chain" id="PRO_5042963549" evidence="1">
    <location>
        <begin position="21"/>
        <end position="179"/>
    </location>
</feature>
<sequence length="179" mass="20055">MFSLKNLSLLLSLGTTISLASPVKRADTEALAPNDLLPFNWDNILIESGTLPNITTPEEPNNPLAKRADFCYSYWLNTDKVEYWGSQWQAATGQTWIPALQWRSWSWSDAGLKICAVNRYQEIWAGTNLADWEVGWAMKAISGDCLEGFQRTKGGRITGHGTDGRALHMYLTDVGFTCY</sequence>
<keyword evidence="3" id="KW-1185">Reference proteome</keyword>
<comment type="caution">
    <text evidence="2">The sequence shown here is derived from an EMBL/GenBank/DDBJ whole genome shotgun (WGS) entry which is preliminary data.</text>
</comment>
<reference evidence="2" key="2">
    <citation type="submission" date="2023-05" db="EMBL/GenBank/DDBJ databases">
        <authorList>
            <consortium name="Lawrence Berkeley National Laboratory"/>
            <person name="Steindorff A."/>
            <person name="Hensen N."/>
            <person name="Bonometti L."/>
            <person name="Westerberg I."/>
            <person name="Brannstrom I.O."/>
            <person name="Guillou S."/>
            <person name="Cros-Aarteil S."/>
            <person name="Calhoun S."/>
            <person name="Haridas S."/>
            <person name="Kuo A."/>
            <person name="Mondo S."/>
            <person name="Pangilinan J."/>
            <person name="Riley R."/>
            <person name="Labutti K."/>
            <person name="Andreopoulos B."/>
            <person name="Lipzen A."/>
            <person name="Chen C."/>
            <person name="Yanf M."/>
            <person name="Daum C."/>
            <person name="Ng V."/>
            <person name="Clum A."/>
            <person name="Ohm R."/>
            <person name="Martin F."/>
            <person name="Silar P."/>
            <person name="Natvig D."/>
            <person name="Lalanne C."/>
            <person name="Gautier V."/>
            <person name="Ament-Velasquez S.L."/>
            <person name="Kruys A."/>
            <person name="Hutchinson M.I."/>
            <person name="Powell A.J."/>
            <person name="Barry K."/>
            <person name="Miller A.N."/>
            <person name="Grigoriev I.V."/>
            <person name="Debuchy R."/>
            <person name="Gladieux P."/>
            <person name="Thoren M.H."/>
            <person name="Johannesson H."/>
        </authorList>
    </citation>
    <scope>NUCLEOTIDE SEQUENCE</scope>
    <source>
        <strain evidence="2">PSN293</strain>
    </source>
</reference>
<organism evidence="2 3">
    <name type="scientific">Rhypophila decipiens</name>
    <dbReference type="NCBI Taxonomy" id="261697"/>
    <lineage>
        <taxon>Eukaryota</taxon>
        <taxon>Fungi</taxon>
        <taxon>Dikarya</taxon>
        <taxon>Ascomycota</taxon>
        <taxon>Pezizomycotina</taxon>
        <taxon>Sordariomycetes</taxon>
        <taxon>Sordariomycetidae</taxon>
        <taxon>Sordariales</taxon>
        <taxon>Naviculisporaceae</taxon>
        <taxon>Rhypophila</taxon>
    </lineage>
</organism>